<accession>A0ABP0H5N9</accession>
<sequence length="568" mass="64007">MTEARQLLFLERILFVFELAKRKAGKAQILRLSPMEWQDEADICCFAGYILEKMRAARDKDNLLVFKKATIDTVRNRFIEGDFHEDIKPTVESRDAFFQPEDTSMWFENLPKKMCPDPSTDHLSKADGKIEELQLQQSKMQFDADALSLARDAAQIAALYQKEMKNERANRLAKVMHLKQENQMGSNLVMQHMKKNCNHIAGPVSDLTDEVVQARFAASLKKEDGALLVWIDYMKAGVVSKDELNNSVTMLSKALAALPEASIGFIIAPHAQRVENKLDAKGIESEPVLLRCEDPPATKRVQLNFPAWVVYQQGVRARHLSDVVHSADWKRLITDFDKKFCGNIQTEPEDQSQIVPAEEPEEVCHQEIELSLTEFEIGHGKSTFLKDEKLAKLQREGVGSGPGALQTPTPRVALDEAGKKSKTNRLKQAAEIQKRPEGEQVPKAKSAVQRALELQASDAEAKKKAGKARASQRDGDEMGGVAGAQSMRALYWEVVHEAQKRIKRENPDMPAKEVLKLARAEWEEHPQRMSALRNMSNSELSRRRMTSSCQKKVSEPKRRRKTAAGMDA</sequence>
<dbReference type="Proteomes" id="UP001642484">
    <property type="component" value="Unassembled WGS sequence"/>
</dbReference>
<dbReference type="EMBL" id="CAXAMN010000001">
    <property type="protein sequence ID" value="CAK8985365.1"/>
    <property type="molecule type" value="Genomic_DNA"/>
</dbReference>
<evidence type="ECO:0000313" key="3">
    <source>
        <dbReference type="Proteomes" id="UP001642484"/>
    </source>
</evidence>
<name>A0ABP0H5N9_9DINO</name>
<protein>
    <recommendedName>
        <fullName evidence="4">HMG box domain-containing protein</fullName>
    </recommendedName>
</protein>
<gene>
    <name evidence="2" type="ORF">CCMP2556_LOCUS109</name>
</gene>
<evidence type="ECO:0008006" key="4">
    <source>
        <dbReference type="Google" id="ProtNLM"/>
    </source>
</evidence>
<proteinExistence type="predicted"/>
<feature type="compositionally biased region" description="Basic and acidic residues" evidence="1">
    <location>
        <begin position="432"/>
        <end position="442"/>
    </location>
</feature>
<evidence type="ECO:0000313" key="2">
    <source>
        <dbReference type="EMBL" id="CAK8985365.1"/>
    </source>
</evidence>
<comment type="caution">
    <text evidence="2">The sequence shown here is derived from an EMBL/GenBank/DDBJ whole genome shotgun (WGS) entry which is preliminary data.</text>
</comment>
<evidence type="ECO:0000256" key="1">
    <source>
        <dbReference type="SAM" id="MobiDB-lite"/>
    </source>
</evidence>
<organism evidence="2 3">
    <name type="scientific">Durusdinium trenchii</name>
    <dbReference type="NCBI Taxonomy" id="1381693"/>
    <lineage>
        <taxon>Eukaryota</taxon>
        <taxon>Sar</taxon>
        <taxon>Alveolata</taxon>
        <taxon>Dinophyceae</taxon>
        <taxon>Suessiales</taxon>
        <taxon>Symbiodiniaceae</taxon>
        <taxon>Durusdinium</taxon>
    </lineage>
</organism>
<keyword evidence="3" id="KW-1185">Reference proteome</keyword>
<feature type="region of interest" description="Disordered" evidence="1">
    <location>
        <begin position="526"/>
        <end position="568"/>
    </location>
</feature>
<feature type="region of interest" description="Disordered" evidence="1">
    <location>
        <begin position="396"/>
        <end position="480"/>
    </location>
</feature>
<reference evidence="2 3" key="1">
    <citation type="submission" date="2024-02" db="EMBL/GenBank/DDBJ databases">
        <authorList>
            <person name="Chen Y."/>
            <person name="Shah S."/>
            <person name="Dougan E. K."/>
            <person name="Thang M."/>
            <person name="Chan C."/>
        </authorList>
    </citation>
    <scope>NUCLEOTIDE SEQUENCE [LARGE SCALE GENOMIC DNA]</scope>
</reference>